<dbReference type="GO" id="GO:0005829">
    <property type="term" value="C:cytosol"/>
    <property type="evidence" value="ECO:0007669"/>
    <property type="project" value="TreeGrafter"/>
</dbReference>
<sequence length="474" mass="52867">MTPVFACAPKHESPFDQSDLATTAGRVLLISCYESGLQPLNLAQPKAVLEHRGFAVDVLDLSVQTLAELPTEPPNAIAVSVPMQTALRLAVSAVSALRSRWPEIPIAFYGLYAGLNARYLLETGTADHVLAGESELALAEWCEQTTGSQACPPTAAEIPLRELSLRTRLDLPQPDRHGLPDLERYARFQAADGSLRTAGQVAASRGCLHTCRHCPVVPIYRGRFFIRDLKSVTGDIRQQVEAGAGHISFVDPDFLNGPGHALKVTEWLHRTYPEVTFDFTAKVEHLLGRARHLAALKANGAAFVVSAFEAVSDDILERLDKGHTVRDMERVLPLLAELDLPVHPTWLPFTPWTSRRDYLDMLDWIEGHGLVNAVPPVQLALRLLIPPHSRLLDSNREAPWLEQLEPAEFQWRWHHPDPGMDTLQVQVERLVADRPDWSGERLFRQVRALAEDTDERPLGPQLPPPPRLTENWFC</sequence>
<evidence type="ECO:0000256" key="1">
    <source>
        <dbReference type="ARBA" id="ARBA00001966"/>
    </source>
</evidence>
<dbReference type="Pfam" id="PF02310">
    <property type="entry name" value="B12-binding"/>
    <property type="match status" value="1"/>
</dbReference>
<dbReference type="NCBIfam" id="NF040546">
    <property type="entry name" value="rSAM_CUAEP"/>
    <property type="match status" value="1"/>
</dbReference>
<dbReference type="InterPro" id="IPR006638">
    <property type="entry name" value="Elp3/MiaA/NifB-like_rSAM"/>
</dbReference>
<dbReference type="InterPro" id="IPR007197">
    <property type="entry name" value="rSAM"/>
</dbReference>
<comment type="cofactor">
    <cofactor evidence="1">
        <name>[4Fe-4S] cluster</name>
        <dbReference type="ChEBI" id="CHEBI:49883"/>
    </cofactor>
</comment>
<dbReference type="Gene3D" id="3.80.30.20">
    <property type="entry name" value="tm_1862 like domain"/>
    <property type="match status" value="1"/>
</dbReference>
<keyword evidence="4" id="KW-0408">Iron</keyword>
<keyword evidence="2" id="KW-0949">S-adenosyl-L-methionine</keyword>
<dbReference type="InterPro" id="IPR054699">
    <property type="entry name" value="rSAM_CUAEP"/>
</dbReference>
<dbReference type="SUPFAM" id="SSF102114">
    <property type="entry name" value="Radical SAM enzymes"/>
    <property type="match status" value="1"/>
</dbReference>
<dbReference type="CDD" id="cd01335">
    <property type="entry name" value="Radical_SAM"/>
    <property type="match status" value="1"/>
</dbReference>
<evidence type="ECO:0000259" key="6">
    <source>
        <dbReference type="SMART" id="SM00729"/>
    </source>
</evidence>
<evidence type="ECO:0000256" key="5">
    <source>
        <dbReference type="ARBA" id="ARBA00023014"/>
    </source>
</evidence>
<organism evidence="7">
    <name type="scientific">Caldilineaceae bacterium SB0662_bin_9</name>
    <dbReference type="NCBI Taxonomy" id="2605258"/>
    <lineage>
        <taxon>Bacteria</taxon>
        <taxon>Bacillati</taxon>
        <taxon>Chloroflexota</taxon>
        <taxon>Caldilineae</taxon>
        <taxon>Caldilineales</taxon>
        <taxon>Caldilineaceae</taxon>
    </lineage>
</organism>
<accession>A0A6B1DVK9</accession>
<dbReference type="Gene3D" id="3.40.50.280">
    <property type="entry name" value="Cobalamin-binding domain"/>
    <property type="match status" value="1"/>
</dbReference>
<dbReference type="PANTHER" id="PTHR43409">
    <property type="entry name" value="ANAEROBIC MAGNESIUM-PROTOPORPHYRIN IX MONOMETHYL ESTER CYCLASE-RELATED"/>
    <property type="match status" value="1"/>
</dbReference>
<feature type="domain" description="Elp3/MiaA/NifB-like radical SAM core" evidence="6">
    <location>
        <begin position="197"/>
        <end position="398"/>
    </location>
</feature>
<dbReference type="GO" id="GO:0051536">
    <property type="term" value="F:iron-sulfur cluster binding"/>
    <property type="evidence" value="ECO:0007669"/>
    <property type="project" value="UniProtKB-KW"/>
</dbReference>
<evidence type="ECO:0000256" key="2">
    <source>
        <dbReference type="ARBA" id="ARBA00022691"/>
    </source>
</evidence>
<name>A0A6B1DVK9_9CHLR</name>
<keyword evidence="5" id="KW-0411">Iron-sulfur</keyword>
<dbReference type="PANTHER" id="PTHR43409:SF7">
    <property type="entry name" value="BLL1977 PROTEIN"/>
    <property type="match status" value="1"/>
</dbReference>
<dbReference type="SFLD" id="SFLDG01082">
    <property type="entry name" value="B12-binding_domain_containing"/>
    <property type="match status" value="1"/>
</dbReference>
<evidence type="ECO:0000256" key="3">
    <source>
        <dbReference type="ARBA" id="ARBA00022723"/>
    </source>
</evidence>
<dbReference type="InterPro" id="IPR006158">
    <property type="entry name" value="Cobalamin-bd"/>
</dbReference>
<comment type="caution">
    <text evidence="7">The sequence shown here is derived from an EMBL/GenBank/DDBJ whole genome shotgun (WGS) entry which is preliminary data.</text>
</comment>
<dbReference type="GO" id="GO:0003824">
    <property type="term" value="F:catalytic activity"/>
    <property type="evidence" value="ECO:0007669"/>
    <property type="project" value="InterPro"/>
</dbReference>
<dbReference type="AlphaFoldDB" id="A0A6B1DVK9"/>
<dbReference type="InterPro" id="IPR058240">
    <property type="entry name" value="rSAM_sf"/>
</dbReference>
<dbReference type="SMART" id="SM00729">
    <property type="entry name" value="Elp3"/>
    <property type="match status" value="1"/>
</dbReference>
<dbReference type="SFLD" id="SFLDS00029">
    <property type="entry name" value="Radical_SAM"/>
    <property type="match status" value="1"/>
</dbReference>
<dbReference type="InterPro" id="IPR023404">
    <property type="entry name" value="rSAM_horseshoe"/>
</dbReference>
<dbReference type="InterPro" id="IPR051198">
    <property type="entry name" value="BchE-like"/>
</dbReference>
<dbReference type="EMBL" id="VXPY01000074">
    <property type="protein sequence ID" value="MYD90732.1"/>
    <property type="molecule type" value="Genomic_DNA"/>
</dbReference>
<dbReference type="GO" id="GO:0031419">
    <property type="term" value="F:cobalamin binding"/>
    <property type="evidence" value="ECO:0007669"/>
    <property type="project" value="InterPro"/>
</dbReference>
<gene>
    <name evidence="7" type="ORF">F4Y08_10420</name>
</gene>
<proteinExistence type="predicted"/>
<reference evidence="7" key="1">
    <citation type="submission" date="2019-09" db="EMBL/GenBank/DDBJ databases">
        <title>Characterisation of the sponge microbiome using genome-centric metagenomics.</title>
        <authorList>
            <person name="Engelberts J.P."/>
            <person name="Robbins S.J."/>
            <person name="De Goeij J.M."/>
            <person name="Aranda M."/>
            <person name="Bell S.C."/>
            <person name="Webster N.S."/>
        </authorList>
    </citation>
    <scope>NUCLEOTIDE SEQUENCE</scope>
    <source>
        <strain evidence="7">SB0662_bin_9</strain>
    </source>
</reference>
<protein>
    <submittedName>
        <fullName evidence="7">Radical SAM protein</fullName>
    </submittedName>
</protein>
<evidence type="ECO:0000313" key="7">
    <source>
        <dbReference type="EMBL" id="MYD90732.1"/>
    </source>
</evidence>
<evidence type="ECO:0000256" key="4">
    <source>
        <dbReference type="ARBA" id="ARBA00023004"/>
    </source>
</evidence>
<keyword evidence="3" id="KW-0479">Metal-binding</keyword>
<dbReference type="Pfam" id="PF04055">
    <property type="entry name" value="Radical_SAM"/>
    <property type="match status" value="1"/>
</dbReference>
<dbReference type="GO" id="GO:0046872">
    <property type="term" value="F:metal ion binding"/>
    <property type="evidence" value="ECO:0007669"/>
    <property type="project" value="UniProtKB-KW"/>
</dbReference>